<evidence type="ECO:0000256" key="1">
    <source>
        <dbReference type="ARBA" id="ARBA00004651"/>
    </source>
</evidence>
<comment type="subcellular location">
    <subcellularLocation>
        <location evidence="1">Cell membrane</location>
        <topology evidence="1">Multi-pass membrane protein</topology>
    </subcellularLocation>
</comment>
<feature type="transmembrane region" description="Helical" evidence="6">
    <location>
        <begin position="350"/>
        <end position="368"/>
    </location>
</feature>
<feature type="transmembrane region" description="Helical" evidence="6">
    <location>
        <begin position="252"/>
        <end position="274"/>
    </location>
</feature>
<evidence type="ECO:0000256" key="6">
    <source>
        <dbReference type="SAM" id="Phobius"/>
    </source>
</evidence>
<feature type="transmembrane region" description="Helical" evidence="6">
    <location>
        <begin position="138"/>
        <end position="157"/>
    </location>
</feature>
<feature type="transmembrane region" description="Helical" evidence="6">
    <location>
        <begin position="374"/>
        <end position="392"/>
    </location>
</feature>
<dbReference type="Gene3D" id="1.20.1250.20">
    <property type="entry name" value="MFS general substrate transporter like domains"/>
    <property type="match status" value="1"/>
</dbReference>
<dbReference type="InterPro" id="IPR036259">
    <property type="entry name" value="MFS_trans_sf"/>
</dbReference>
<keyword evidence="5 6" id="KW-0472">Membrane</keyword>
<dbReference type="RefSeq" id="WP_128553934.1">
    <property type="nucleotide sequence ID" value="NZ_QUAK01000005.1"/>
</dbReference>
<dbReference type="EMBL" id="QUAK01000005">
    <property type="protein sequence ID" value="RFU88638.1"/>
    <property type="molecule type" value="Genomic_DNA"/>
</dbReference>
<feature type="transmembrane region" description="Helical" evidence="6">
    <location>
        <begin position="73"/>
        <end position="92"/>
    </location>
</feature>
<dbReference type="Pfam" id="PF07690">
    <property type="entry name" value="MFS_1"/>
    <property type="match status" value="1"/>
</dbReference>
<reference evidence="8 9" key="1">
    <citation type="submission" date="2018-08" db="EMBL/GenBank/DDBJ databases">
        <title>Isolation, diversity and antifungal activity of Actinobacteria from wheat.</title>
        <authorList>
            <person name="Han C."/>
        </authorList>
    </citation>
    <scope>NUCLEOTIDE SEQUENCE [LARGE SCALE GENOMIC DNA]</scope>
    <source>
        <strain evidence="8 9">NEAU-YY421</strain>
    </source>
</reference>
<protein>
    <submittedName>
        <fullName evidence="8">MFS transporter</fullName>
    </submittedName>
</protein>
<feature type="transmembrane region" description="Helical" evidence="6">
    <location>
        <begin position="99"/>
        <end position="118"/>
    </location>
</feature>
<dbReference type="AlphaFoldDB" id="A0A372MCH6"/>
<dbReference type="InterPro" id="IPR011701">
    <property type="entry name" value="MFS"/>
</dbReference>
<name>A0A372MCH6_9ACTN</name>
<dbReference type="PANTHER" id="PTHR23513">
    <property type="entry name" value="INTEGRAL MEMBRANE EFFLUX PROTEIN-RELATED"/>
    <property type="match status" value="1"/>
</dbReference>
<feature type="transmembrane region" description="Helical" evidence="6">
    <location>
        <begin position="286"/>
        <end position="304"/>
    </location>
</feature>
<evidence type="ECO:0000313" key="9">
    <source>
        <dbReference type="Proteomes" id="UP000263094"/>
    </source>
</evidence>
<feature type="transmembrane region" description="Helical" evidence="6">
    <location>
        <begin position="310"/>
        <end position="330"/>
    </location>
</feature>
<gene>
    <name evidence="8" type="ORF">DY218_00690</name>
    <name evidence="7" type="ORF">DY218_00915</name>
</gene>
<evidence type="ECO:0000313" key="8">
    <source>
        <dbReference type="EMBL" id="RFU88638.1"/>
    </source>
</evidence>
<feature type="transmembrane region" description="Helical" evidence="6">
    <location>
        <begin position="28"/>
        <end position="53"/>
    </location>
</feature>
<dbReference type="OrthoDB" id="3690525at2"/>
<comment type="caution">
    <text evidence="8">The sequence shown here is derived from an EMBL/GenBank/DDBJ whole genome shotgun (WGS) entry which is preliminary data.</text>
</comment>
<proteinExistence type="predicted"/>
<evidence type="ECO:0000313" key="7">
    <source>
        <dbReference type="EMBL" id="RFU88552.1"/>
    </source>
</evidence>
<sequence length="398" mass="38643">MILRYPWPRYVAGATLARVGDEMSGPALLLAGLAVTGSAPAAGTLLAGATAAAAVGGPVLGTLLDRSPAPGRLLGLAVLGHGAALAVVAPVLGATYAGALLMAVAAGLLGPALSGGWTSQLPLVVPSGRLDRAATVDAMTFHVASLAGPALAGLVAARFGAVAGLTSAALLICAASSATWGTGGGRPRADAQPGVVPRQRTRGFVRDLAAGFAALRRSRALAGAALSSTLSCAAEGLFVACLPLLGVRVFGAAPHGVLLIAATAVPALAANALLARRPRLLRPPRILVGAPLVLAAAMSLAAVLDPVAVIVAALLAGAAEGPQLAALFAIRHRCAPAGLRAQIFTTGASLKLAGYSCGAAAAGALAALSLPAALLVAAGVHALAALSAAALLPRGRNS</sequence>
<organism evidence="8 9">
    <name type="scientific">Streptomyces triticagri</name>
    <dbReference type="NCBI Taxonomy" id="2293568"/>
    <lineage>
        <taxon>Bacteria</taxon>
        <taxon>Bacillati</taxon>
        <taxon>Actinomycetota</taxon>
        <taxon>Actinomycetes</taxon>
        <taxon>Kitasatosporales</taxon>
        <taxon>Streptomycetaceae</taxon>
        <taxon>Streptomyces</taxon>
    </lineage>
</organism>
<dbReference type="Proteomes" id="UP000263094">
    <property type="component" value="Unassembled WGS sequence"/>
</dbReference>
<dbReference type="GO" id="GO:0022857">
    <property type="term" value="F:transmembrane transporter activity"/>
    <property type="evidence" value="ECO:0007669"/>
    <property type="project" value="InterPro"/>
</dbReference>
<evidence type="ECO:0000256" key="5">
    <source>
        <dbReference type="ARBA" id="ARBA00023136"/>
    </source>
</evidence>
<accession>A0A372MCH6</accession>
<keyword evidence="4 6" id="KW-1133">Transmembrane helix</keyword>
<evidence type="ECO:0000256" key="3">
    <source>
        <dbReference type="ARBA" id="ARBA00022692"/>
    </source>
</evidence>
<keyword evidence="2" id="KW-1003">Cell membrane</keyword>
<dbReference type="EMBL" id="QUAK01000008">
    <property type="protein sequence ID" value="RFU88552.1"/>
    <property type="molecule type" value="Genomic_DNA"/>
</dbReference>
<evidence type="ECO:0000256" key="2">
    <source>
        <dbReference type="ARBA" id="ARBA00022475"/>
    </source>
</evidence>
<keyword evidence="9" id="KW-1185">Reference proteome</keyword>
<dbReference type="SUPFAM" id="SSF103473">
    <property type="entry name" value="MFS general substrate transporter"/>
    <property type="match status" value="1"/>
</dbReference>
<keyword evidence="3 6" id="KW-0812">Transmembrane</keyword>
<dbReference type="GO" id="GO:0005886">
    <property type="term" value="C:plasma membrane"/>
    <property type="evidence" value="ECO:0007669"/>
    <property type="project" value="UniProtKB-SubCell"/>
</dbReference>
<dbReference type="PANTHER" id="PTHR23513:SF11">
    <property type="entry name" value="STAPHYLOFERRIN A TRANSPORTER"/>
    <property type="match status" value="1"/>
</dbReference>
<evidence type="ECO:0000256" key="4">
    <source>
        <dbReference type="ARBA" id="ARBA00022989"/>
    </source>
</evidence>